<proteinExistence type="predicted"/>
<gene>
    <name evidence="14" type="ORF">GRI44_05045</name>
</gene>
<dbReference type="CDD" id="cd17550">
    <property type="entry name" value="REC_NtrX-like"/>
    <property type="match status" value="1"/>
</dbReference>
<dbReference type="Pfam" id="PF00072">
    <property type="entry name" value="Response_reg"/>
    <property type="match status" value="1"/>
</dbReference>
<dbReference type="Pfam" id="PF25601">
    <property type="entry name" value="AAA_lid_14"/>
    <property type="match status" value="1"/>
</dbReference>
<dbReference type="Gene3D" id="1.10.8.60">
    <property type="match status" value="1"/>
</dbReference>
<keyword evidence="2" id="KW-0963">Cytoplasm</keyword>
<dbReference type="Gene3D" id="1.10.10.60">
    <property type="entry name" value="Homeodomain-like"/>
    <property type="match status" value="1"/>
</dbReference>
<evidence type="ECO:0000256" key="3">
    <source>
        <dbReference type="ARBA" id="ARBA00022553"/>
    </source>
</evidence>
<dbReference type="GO" id="GO:0005737">
    <property type="term" value="C:cytoplasm"/>
    <property type="evidence" value="ECO:0007669"/>
    <property type="project" value="UniProtKB-SubCell"/>
</dbReference>
<dbReference type="InterPro" id="IPR025943">
    <property type="entry name" value="Sigma_54_int_dom_ATP-bd_2"/>
</dbReference>
<dbReference type="GO" id="GO:0005524">
    <property type="term" value="F:ATP binding"/>
    <property type="evidence" value="ECO:0007669"/>
    <property type="project" value="UniProtKB-KW"/>
</dbReference>
<dbReference type="InterPro" id="IPR011006">
    <property type="entry name" value="CheY-like_superfamily"/>
</dbReference>
<dbReference type="GO" id="GO:0000160">
    <property type="term" value="P:phosphorelay signal transduction system"/>
    <property type="evidence" value="ECO:0007669"/>
    <property type="project" value="UniProtKB-KW"/>
</dbReference>
<evidence type="ECO:0000256" key="5">
    <source>
        <dbReference type="ARBA" id="ARBA00022840"/>
    </source>
</evidence>
<dbReference type="Gene3D" id="3.40.50.300">
    <property type="entry name" value="P-loop containing nucleotide triphosphate hydrolases"/>
    <property type="match status" value="1"/>
</dbReference>
<dbReference type="InterPro" id="IPR009057">
    <property type="entry name" value="Homeodomain-like_sf"/>
</dbReference>
<dbReference type="EMBL" id="WTYU01000001">
    <property type="protein sequence ID" value="MXP14113.1"/>
    <property type="molecule type" value="Genomic_DNA"/>
</dbReference>
<dbReference type="InterPro" id="IPR003593">
    <property type="entry name" value="AAA+_ATPase"/>
</dbReference>
<name>A0A6L7GDK5_9SPHN</name>
<dbReference type="SMART" id="SM00382">
    <property type="entry name" value="AAA"/>
    <property type="match status" value="1"/>
</dbReference>
<dbReference type="SMART" id="SM00448">
    <property type="entry name" value="REC"/>
    <property type="match status" value="1"/>
</dbReference>
<evidence type="ECO:0000256" key="6">
    <source>
        <dbReference type="ARBA" id="ARBA00023012"/>
    </source>
</evidence>
<keyword evidence="5" id="KW-0067">ATP-binding</keyword>
<keyword evidence="3 11" id="KW-0597">Phosphoprotein</keyword>
<dbReference type="GO" id="GO:0043565">
    <property type="term" value="F:sequence-specific DNA binding"/>
    <property type="evidence" value="ECO:0007669"/>
    <property type="project" value="InterPro"/>
</dbReference>
<dbReference type="AlphaFoldDB" id="A0A6L7GDK5"/>
<dbReference type="InterPro" id="IPR002078">
    <property type="entry name" value="Sigma_54_int"/>
</dbReference>
<dbReference type="RefSeq" id="WP_160600313.1">
    <property type="nucleotide sequence ID" value="NZ_WTYU01000001.1"/>
</dbReference>
<dbReference type="InterPro" id="IPR001789">
    <property type="entry name" value="Sig_transdc_resp-reg_receiver"/>
</dbReference>
<dbReference type="FunFam" id="1.10.8.60:FF:000014">
    <property type="entry name" value="DNA-binding transcriptional regulator NtrC"/>
    <property type="match status" value="1"/>
</dbReference>
<evidence type="ECO:0000313" key="15">
    <source>
        <dbReference type="Proteomes" id="UP000473531"/>
    </source>
</evidence>
<keyword evidence="4" id="KW-0547">Nucleotide-binding</keyword>
<dbReference type="InterPro" id="IPR058031">
    <property type="entry name" value="AAA_lid_NorR"/>
</dbReference>
<dbReference type="CDD" id="cd00009">
    <property type="entry name" value="AAA"/>
    <property type="match status" value="1"/>
</dbReference>
<dbReference type="PROSITE" id="PS50045">
    <property type="entry name" value="SIGMA54_INTERACT_4"/>
    <property type="match status" value="1"/>
</dbReference>
<keyword evidence="7" id="KW-0805">Transcription regulation</keyword>
<evidence type="ECO:0000313" key="14">
    <source>
        <dbReference type="EMBL" id="MXP14113.1"/>
    </source>
</evidence>
<dbReference type="InterPro" id="IPR025944">
    <property type="entry name" value="Sigma_54_int_dom_CS"/>
</dbReference>
<keyword evidence="10" id="KW-0804">Transcription</keyword>
<reference evidence="14 15" key="1">
    <citation type="submission" date="2019-12" db="EMBL/GenBank/DDBJ databases">
        <title>Genomic-based taxomic classification of the family Erythrobacteraceae.</title>
        <authorList>
            <person name="Xu L."/>
        </authorList>
    </citation>
    <scope>NUCLEOTIDE SEQUENCE [LARGE SCALE GENOMIC DNA]</scope>
    <source>
        <strain evidence="14 15">KCTC 52259</strain>
    </source>
</reference>
<dbReference type="PROSITE" id="PS50110">
    <property type="entry name" value="RESPONSE_REGULATORY"/>
    <property type="match status" value="1"/>
</dbReference>
<evidence type="ECO:0000256" key="9">
    <source>
        <dbReference type="ARBA" id="ARBA00023159"/>
    </source>
</evidence>
<comment type="caution">
    <text evidence="14">The sequence shown here is derived from an EMBL/GenBank/DDBJ whole genome shotgun (WGS) entry which is preliminary data.</text>
</comment>
<keyword evidence="8" id="KW-0238">DNA-binding</keyword>
<evidence type="ECO:0000256" key="1">
    <source>
        <dbReference type="ARBA" id="ARBA00004496"/>
    </source>
</evidence>
<organism evidence="14 15">
    <name type="scientific">Allopontixanthobacter confluentis</name>
    <dbReference type="NCBI Taxonomy" id="1849021"/>
    <lineage>
        <taxon>Bacteria</taxon>
        <taxon>Pseudomonadati</taxon>
        <taxon>Pseudomonadota</taxon>
        <taxon>Alphaproteobacteria</taxon>
        <taxon>Sphingomonadales</taxon>
        <taxon>Erythrobacteraceae</taxon>
        <taxon>Allopontixanthobacter</taxon>
    </lineage>
</organism>
<dbReference type="PANTHER" id="PTHR32071">
    <property type="entry name" value="TRANSCRIPTIONAL REGULATORY PROTEIN"/>
    <property type="match status" value="1"/>
</dbReference>
<evidence type="ECO:0000259" key="13">
    <source>
        <dbReference type="PROSITE" id="PS50110"/>
    </source>
</evidence>
<keyword evidence="15" id="KW-1185">Reference proteome</keyword>
<dbReference type="PANTHER" id="PTHR32071:SF17">
    <property type="entry name" value="TRANSCRIPTIONAL REGULATOR (NTRC FAMILY)"/>
    <property type="match status" value="1"/>
</dbReference>
<dbReference type="PROSITE" id="PS00688">
    <property type="entry name" value="SIGMA54_INTERACT_3"/>
    <property type="match status" value="1"/>
</dbReference>
<keyword evidence="6" id="KW-0902">Two-component regulatory system</keyword>
<accession>A0A6L7GDK5</accession>
<feature type="domain" description="Response regulatory" evidence="13">
    <location>
        <begin position="4"/>
        <end position="120"/>
    </location>
</feature>
<evidence type="ECO:0000256" key="2">
    <source>
        <dbReference type="ARBA" id="ARBA00022490"/>
    </source>
</evidence>
<evidence type="ECO:0000256" key="11">
    <source>
        <dbReference type="PROSITE-ProRule" id="PRU00169"/>
    </source>
</evidence>
<dbReference type="InterPro" id="IPR027417">
    <property type="entry name" value="P-loop_NTPase"/>
</dbReference>
<evidence type="ECO:0000256" key="8">
    <source>
        <dbReference type="ARBA" id="ARBA00023125"/>
    </source>
</evidence>
<comment type="subcellular location">
    <subcellularLocation>
        <location evidence="1">Cytoplasm</location>
    </subcellularLocation>
</comment>
<dbReference type="FunFam" id="3.40.50.2300:FF:000018">
    <property type="entry name" value="DNA-binding transcriptional regulator NtrC"/>
    <property type="match status" value="1"/>
</dbReference>
<dbReference type="InterPro" id="IPR002197">
    <property type="entry name" value="HTH_Fis"/>
</dbReference>
<evidence type="ECO:0000256" key="4">
    <source>
        <dbReference type="ARBA" id="ARBA00022741"/>
    </source>
</evidence>
<dbReference type="Gene3D" id="3.40.50.2300">
    <property type="match status" value="1"/>
</dbReference>
<sequence length="461" mass="51047">MALEILVVDDERDIRDLVSGVLSDEGYECRTAGDSTAALAAIDERRPSLVLLDVWLHGSPMDGLEVLDAIKQREPELPVIIFSGHGNIDTAVSAVSRGAMDFIEKPFEAERLLLLVGRATETERLRRENTRLRQGFTQGEEFTGNSVVINQVRATLKRVASTGSRVLITGPAGAGKEVAARLLHSWSPRHNAAFVIVNSARITPERFEQELFGEESDGKLVRPGLLEVADGGTLYLDEVADMPLSTQARILRVLTEQSFVRVGGNRQIGVDVRVVSSTSRDLQHEMEEKQFREDLFYRLNVVPVNIPSLADRRDDIPSLAEHFFTRYAAEQGIAAPDLTEEAMAALQAYDWPGNVRQLRNVVERTVILTPREKLAAVEPDMLPSEVIGGKLGGTSGISALMGVPLREARESFEREYLTIQIRRFSGNISKTASFIGMERSALHRKLKLLGMGERNADERKP</sequence>
<dbReference type="Pfam" id="PF00158">
    <property type="entry name" value="Sigma54_activat"/>
    <property type="match status" value="1"/>
</dbReference>
<feature type="domain" description="Sigma-54 factor interaction" evidence="12">
    <location>
        <begin position="142"/>
        <end position="367"/>
    </location>
</feature>
<evidence type="ECO:0000256" key="10">
    <source>
        <dbReference type="ARBA" id="ARBA00023163"/>
    </source>
</evidence>
<dbReference type="FunFam" id="3.40.50.300:FF:000006">
    <property type="entry name" value="DNA-binding transcriptional regulator NtrC"/>
    <property type="match status" value="1"/>
</dbReference>
<evidence type="ECO:0000256" key="7">
    <source>
        <dbReference type="ARBA" id="ARBA00023015"/>
    </source>
</evidence>
<dbReference type="SUPFAM" id="SSF52172">
    <property type="entry name" value="CheY-like"/>
    <property type="match status" value="1"/>
</dbReference>
<protein>
    <submittedName>
        <fullName evidence="14">Response regulator</fullName>
    </submittedName>
</protein>
<dbReference type="GO" id="GO:0006355">
    <property type="term" value="P:regulation of DNA-templated transcription"/>
    <property type="evidence" value="ECO:0007669"/>
    <property type="project" value="InterPro"/>
</dbReference>
<dbReference type="Proteomes" id="UP000473531">
    <property type="component" value="Unassembled WGS sequence"/>
</dbReference>
<keyword evidence="9" id="KW-0010">Activator</keyword>
<dbReference type="Pfam" id="PF02954">
    <property type="entry name" value="HTH_8"/>
    <property type="match status" value="1"/>
</dbReference>
<dbReference type="SUPFAM" id="SSF52540">
    <property type="entry name" value="P-loop containing nucleoside triphosphate hydrolases"/>
    <property type="match status" value="1"/>
</dbReference>
<dbReference type="OrthoDB" id="7416568at2"/>
<feature type="modified residue" description="4-aspartylphosphate" evidence="11">
    <location>
        <position position="53"/>
    </location>
</feature>
<evidence type="ECO:0000259" key="12">
    <source>
        <dbReference type="PROSITE" id="PS50045"/>
    </source>
</evidence>
<dbReference type="SUPFAM" id="SSF46689">
    <property type="entry name" value="Homeodomain-like"/>
    <property type="match status" value="1"/>
</dbReference>
<dbReference type="PROSITE" id="PS00676">
    <property type="entry name" value="SIGMA54_INTERACT_2"/>
    <property type="match status" value="1"/>
</dbReference>